<evidence type="ECO:0000313" key="2">
    <source>
        <dbReference type="EMBL" id="KKF03862.1"/>
    </source>
</evidence>
<protein>
    <submittedName>
        <fullName evidence="2">Uncharacterized protein</fullName>
    </submittedName>
</protein>
<evidence type="ECO:0000256" key="1">
    <source>
        <dbReference type="SAM" id="MobiDB-lite"/>
    </source>
</evidence>
<dbReference type="EMBL" id="LAUZ02000007">
    <property type="protein sequence ID" value="KKF03862.1"/>
    <property type="molecule type" value="Genomic_DNA"/>
</dbReference>
<proteinExistence type="predicted"/>
<accession>A0A0M2K3B2</accession>
<dbReference type="AlphaFoldDB" id="A0A0M2K3B2"/>
<sequence length="79" mass="8585">MSGVTETPTSHHVRQGPRKRSAELTVADFTTLVRIPTKPATFRAFTADEEAEARSFAEENGGTVVPLPLPMPEGYPPAY</sequence>
<organism evidence="2 3">
    <name type="scientific">Mycolicibacterium obuense</name>
    <dbReference type="NCBI Taxonomy" id="1807"/>
    <lineage>
        <taxon>Bacteria</taxon>
        <taxon>Bacillati</taxon>
        <taxon>Actinomycetota</taxon>
        <taxon>Actinomycetes</taxon>
        <taxon>Mycobacteriales</taxon>
        <taxon>Mycobacteriaceae</taxon>
        <taxon>Mycolicibacterium</taxon>
    </lineage>
</organism>
<feature type="compositionally biased region" description="Polar residues" evidence="1">
    <location>
        <begin position="1"/>
        <end position="10"/>
    </location>
</feature>
<dbReference type="PATRIC" id="fig|1807.13.peg.1037"/>
<gene>
    <name evidence="2" type="ORF">WN67_01125</name>
</gene>
<evidence type="ECO:0000313" key="3">
    <source>
        <dbReference type="Proteomes" id="UP000034150"/>
    </source>
</evidence>
<name>A0A0M2K3B2_9MYCO</name>
<comment type="caution">
    <text evidence="2">The sequence shown here is derived from an EMBL/GenBank/DDBJ whole genome shotgun (WGS) entry which is preliminary data.</text>
</comment>
<dbReference type="Proteomes" id="UP000034150">
    <property type="component" value="Unassembled WGS sequence"/>
</dbReference>
<feature type="compositionally biased region" description="Pro residues" evidence="1">
    <location>
        <begin position="67"/>
        <end position="79"/>
    </location>
</feature>
<feature type="region of interest" description="Disordered" evidence="1">
    <location>
        <begin position="1"/>
        <end position="22"/>
    </location>
</feature>
<reference evidence="2 3" key="1">
    <citation type="journal article" date="2015" name="Genome Announc.">
        <title>Draft Genome Sequence of Mycobacterium obuense Strain UC1, Isolated from Patient Sputum.</title>
        <authorList>
            <person name="Greninger A.L."/>
            <person name="Cunningham G."/>
            <person name="Hsu E.D."/>
            <person name="Yu J.M."/>
            <person name="Chiu C.Y."/>
            <person name="Miller S."/>
        </authorList>
    </citation>
    <scope>NUCLEOTIDE SEQUENCE [LARGE SCALE GENOMIC DNA]</scope>
    <source>
        <strain evidence="2 3">UC1</strain>
    </source>
</reference>
<feature type="region of interest" description="Disordered" evidence="1">
    <location>
        <begin position="56"/>
        <end position="79"/>
    </location>
</feature>
<keyword evidence="3" id="KW-1185">Reference proteome</keyword>